<accession>A0A518C637</accession>
<dbReference type="EMBL" id="CP036289">
    <property type="protein sequence ID" value="QDU74690.1"/>
    <property type="molecule type" value="Genomic_DNA"/>
</dbReference>
<reference evidence="2" key="1">
    <citation type="submission" date="2019-02" db="EMBL/GenBank/DDBJ databases">
        <title>Deep-cultivation of Planctomycetes and their phenomic and genomic characterization uncovers novel biology.</title>
        <authorList>
            <person name="Wiegand S."/>
            <person name="Jogler M."/>
            <person name="Boedeker C."/>
            <person name="Pinto D."/>
            <person name="Vollmers J."/>
            <person name="Rivas-Marin E."/>
            <person name="Kohn T."/>
            <person name="Peeters S.H."/>
            <person name="Heuer A."/>
            <person name="Rast P."/>
            <person name="Oberbeckmann S."/>
            <person name="Bunk B."/>
            <person name="Jeske O."/>
            <person name="Meyerdierks A."/>
            <person name="Storesund J.E."/>
            <person name="Kallscheuer N."/>
            <person name="Luecker S."/>
            <person name="Lage O.M."/>
            <person name="Pohl T."/>
            <person name="Merkel B.J."/>
            <person name="Hornburger P."/>
            <person name="Mueller R.-W."/>
            <person name="Bruemmer F."/>
            <person name="Labrenz M."/>
            <person name="Spormann A.M."/>
            <person name="Op den Camp H."/>
            <person name="Overmann J."/>
            <person name="Amann R."/>
            <person name="Jetten M.S.M."/>
            <person name="Mascher T."/>
            <person name="Medema M.H."/>
            <person name="Devos D.P."/>
            <person name="Kaster A.-K."/>
            <person name="Ovreas L."/>
            <person name="Rohde M."/>
            <person name="Galperin M.Y."/>
            <person name="Jogler C."/>
        </authorList>
    </citation>
    <scope>NUCLEOTIDE SEQUENCE [LARGE SCALE GENOMIC DNA]</scope>
    <source>
        <strain evidence="2">Pan97</strain>
    </source>
</reference>
<evidence type="ECO:0000313" key="2">
    <source>
        <dbReference type="Proteomes" id="UP000318626"/>
    </source>
</evidence>
<protein>
    <recommendedName>
        <fullName evidence="3">DUF4279 domain-containing protein</fullName>
    </recommendedName>
</protein>
<dbReference type="RefSeq" id="WP_144971624.1">
    <property type="nucleotide sequence ID" value="NZ_CP036289.1"/>
</dbReference>
<gene>
    <name evidence="1" type="ORF">Pan97_17030</name>
</gene>
<evidence type="ECO:0008006" key="3">
    <source>
        <dbReference type="Google" id="ProtNLM"/>
    </source>
</evidence>
<name>A0A518C637_9BACT</name>
<sequence length="164" mass="18307">MSANHKAALRVYSSTLNVEELTALMGTAPDRTIRKGEPISKHPKDSRLHKDSICFYDMETDDPVGLHVCVESLLMLLERSKARLLAESNDLGMDILCYLEVDSARANNSCCFEHDLLQRLAVFPLNVIMNAVPLYFLITPITKPRPQTTCPPAKSPPSPRCPRT</sequence>
<keyword evidence="2" id="KW-1185">Reference proteome</keyword>
<dbReference type="Pfam" id="PF14106">
    <property type="entry name" value="DUF4279"/>
    <property type="match status" value="1"/>
</dbReference>
<dbReference type="AlphaFoldDB" id="A0A518C637"/>
<dbReference type="Proteomes" id="UP000318626">
    <property type="component" value="Chromosome"/>
</dbReference>
<evidence type="ECO:0000313" key="1">
    <source>
        <dbReference type="EMBL" id="QDU74690.1"/>
    </source>
</evidence>
<organism evidence="1 2">
    <name type="scientific">Bremerella volcania</name>
    <dbReference type="NCBI Taxonomy" id="2527984"/>
    <lineage>
        <taxon>Bacteria</taxon>
        <taxon>Pseudomonadati</taxon>
        <taxon>Planctomycetota</taxon>
        <taxon>Planctomycetia</taxon>
        <taxon>Pirellulales</taxon>
        <taxon>Pirellulaceae</taxon>
        <taxon>Bremerella</taxon>
    </lineage>
</organism>
<proteinExistence type="predicted"/>
<dbReference type="KEGG" id="bvo:Pan97_17030"/>
<dbReference type="InterPro" id="IPR025459">
    <property type="entry name" value="DUF4279"/>
</dbReference>